<gene>
    <name evidence="1" type="ORF">Ato02nite_086470</name>
</gene>
<proteinExistence type="predicted"/>
<keyword evidence="2" id="KW-1185">Reference proteome</keyword>
<protein>
    <submittedName>
        <fullName evidence="1">Uncharacterized protein</fullName>
    </submittedName>
</protein>
<name>A0A920BPZ9_9ACTN</name>
<sequence>MYNLIVGFQDGEAFPSRVGEHTDEVVWAYVAPAGRLDTSRLLNLPALVMPETGLGDEQIARVGSIESLALSGRNYRFKFVPNALVPPIPSERIEAAAGRLGITDWEFQRTHWAVKDVDLYRVVHEDIVDSRPAPKVFRLPTMSTRERDLVAVMMPFDSRFGPVQETLRQAAADVGLRCLRADDIWDHHVVMDDVASLLWRAQVVIADFTGRNPNVFYETGIAHTFGRDVIPIAQSKDDVPFDLGALRYIHYRDNGEGLEELRSHVARRLATLVARAVI</sequence>
<evidence type="ECO:0000313" key="2">
    <source>
        <dbReference type="Proteomes" id="UP000677082"/>
    </source>
</evidence>
<dbReference type="EMBL" id="BOQN01000130">
    <property type="protein sequence ID" value="GIM96854.1"/>
    <property type="molecule type" value="Genomic_DNA"/>
</dbReference>
<comment type="caution">
    <text evidence="1">The sequence shown here is derived from an EMBL/GenBank/DDBJ whole genome shotgun (WGS) entry which is preliminary data.</text>
</comment>
<evidence type="ECO:0000313" key="1">
    <source>
        <dbReference type="EMBL" id="GIM96854.1"/>
    </source>
</evidence>
<organism evidence="1 2">
    <name type="scientific">Paractinoplanes toevensis</name>
    <dbReference type="NCBI Taxonomy" id="571911"/>
    <lineage>
        <taxon>Bacteria</taxon>
        <taxon>Bacillati</taxon>
        <taxon>Actinomycetota</taxon>
        <taxon>Actinomycetes</taxon>
        <taxon>Micromonosporales</taxon>
        <taxon>Micromonosporaceae</taxon>
        <taxon>Paractinoplanes</taxon>
    </lineage>
</organism>
<dbReference type="AlphaFoldDB" id="A0A920BPZ9"/>
<reference evidence="1 2" key="1">
    <citation type="submission" date="2021-03" db="EMBL/GenBank/DDBJ databases">
        <title>Whole genome shotgun sequence of Actinoplanes toevensis NBRC 105298.</title>
        <authorList>
            <person name="Komaki H."/>
            <person name="Tamura T."/>
        </authorList>
    </citation>
    <scope>NUCLEOTIDE SEQUENCE [LARGE SCALE GENOMIC DNA]</scope>
    <source>
        <strain evidence="1 2">NBRC 105298</strain>
    </source>
</reference>
<dbReference type="RefSeq" id="WP_213012523.1">
    <property type="nucleotide sequence ID" value="NZ_BOQN01000130.1"/>
</dbReference>
<accession>A0A920BPZ9</accession>
<dbReference type="Proteomes" id="UP000677082">
    <property type="component" value="Unassembled WGS sequence"/>
</dbReference>